<evidence type="ECO:0000256" key="1">
    <source>
        <dbReference type="ARBA" id="ARBA00004141"/>
    </source>
</evidence>
<keyword evidence="3 5" id="KW-1133">Transmembrane helix</keyword>
<sequence length="96" mass="10728">MGVKALTLLSYISSLCLIPLIFMRDNPYAYFHARQGFVLFIIQVVGAFVTIIPAVGQLVYGVVLWLVILFSLAGVVAVLFGRAWRLPLVYDLARRI</sequence>
<evidence type="ECO:0000256" key="4">
    <source>
        <dbReference type="ARBA" id="ARBA00023136"/>
    </source>
</evidence>
<feature type="transmembrane region" description="Helical" evidence="5">
    <location>
        <begin position="6"/>
        <end position="24"/>
    </location>
</feature>
<gene>
    <name evidence="7" type="ORF">MAIT1_02808</name>
    <name evidence="6" type="ORF">MIIT1_02808</name>
</gene>
<evidence type="ECO:0000256" key="5">
    <source>
        <dbReference type="SAM" id="Phobius"/>
    </source>
</evidence>
<evidence type="ECO:0000256" key="3">
    <source>
        <dbReference type="ARBA" id="ARBA00022989"/>
    </source>
</evidence>
<proteinExistence type="predicted"/>
<dbReference type="Proteomes" id="UP000194003">
    <property type="component" value="Unassembled WGS sequence"/>
</dbReference>
<dbReference type="EMBL" id="KF933436">
    <property type="protein sequence ID" value="AHG23900.1"/>
    <property type="molecule type" value="Genomic_DNA"/>
</dbReference>
<dbReference type="Pfam" id="PF09685">
    <property type="entry name" value="MamF_MmsF"/>
    <property type="match status" value="1"/>
</dbReference>
<reference evidence="6" key="1">
    <citation type="journal article" date="2014" name="Front. Microbiol.">
        <title>Isolation, cultivation and genomic analysis of magnetosome biomineralization genes of a new genus of South-seeking magnetotactic cocci within the Alphaproteobacteria.</title>
        <authorList>
            <person name="Morillo V."/>
            <person name="Abreu F."/>
            <person name="Araujo A.C."/>
            <person name="de Almeida L.G."/>
            <person name="Enrich-Prast A."/>
            <person name="Farina M."/>
            <person name="de Vasconcelos A.T."/>
            <person name="Bazylinski D.A."/>
            <person name="Lins U."/>
        </authorList>
    </citation>
    <scope>NUCLEOTIDE SEQUENCE</scope>
    <source>
        <strain evidence="6">IT-1</strain>
    </source>
</reference>
<feature type="transmembrane region" description="Helical" evidence="5">
    <location>
        <begin position="36"/>
        <end position="56"/>
    </location>
</feature>
<dbReference type="AlphaFoldDB" id="W0LP25"/>
<evidence type="ECO:0000313" key="8">
    <source>
        <dbReference type="Proteomes" id="UP000194003"/>
    </source>
</evidence>
<feature type="transmembrane region" description="Helical" evidence="5">
    <location>
        <begin position="62"/>
        <end position="84"/>
    </location>
</feature>
<accession>W0LP25</accession>
<evidence type="ECO:0000313" key="6">
    <source>
        <dbReference type="EMBL" id="AHG23900.1"/>
    </source>
</evidence>
<dbReference type="InterPro" id="IPR019109">
    <property type="entry name" value="MamF_MmsF"/>
</dbReference>
<protein>
    <submittedName>
        <fullName evidence="6 7">MamF-like protein</fullName>
    </submittedName>
</protein>
<evidence type="ECO:0000313" key="7">
    <source>
        <dbReference type="EMBL" id="OSM08647.1"/>
    </source>
</evidence>
<dbReference type="STRING" id="1434232.MAIT1_02808"/>
<dbReference type="EMBL" id="LVJN01000004">
    <property type="protein sequence ID" value="OSM08647.1"/>
    <property type="molecule type" value="Genomic_DNA"/>
</dbReference>
<comment type="subcellular location">
    <subcellularLocation>
        <location evidence="1">Membrane</location>
        <topology evidence="1">Multi-pass membrane protein</topology>
    </subcellularLocation>
</comment>
<keyword evidence="4 5" id="KW-0472">Membrane</keyword>
<organism evidence="6">
    <name type="scientific">Magnetofaba australis IT-1</name>
    <dbReference type="NCBI Taxonomy" id="1434232"/>
    <lineage>
        <taxon>Bacteria</taxon>
        <taxon>Pseudomonadati</taxon>
        <taxon>Pseudomonadota</taxon>
        <taxon>Magnetococcia</taxon>
        <taxon>Magnetococcales</taxon>
        <taxon>Magnetococcaceae</taxon>
        <taxon>Magnetofaba</taxon>
    </lineage>
</organism>
<keyword evidence="8" id="KW-1185">Reference proteome</keyword>
<name>W0LP25_9PROT</name>
<evidence type="ECO:0000256" key="2">
    <source>
        <dbReference type="ARBA" id="ARBA00022692"/>
    </source>
</evidence>
<keyword evidence="2 5" id="KW-0812">Transmembrane</keyword>
<reference evidence="7 8" key="2">
    <citation type="journal article" date="2016" name="BMC Genomics">
        <title>Combined genomic and structural analyses of a cultured magnetotactic bacterium reveals its niche adaptation to a dynamic environment.</title>
        <authorList>
            <person name="Araujo A.C."/>
            <person name="Morillo V."/>
            <person name="Cypriano J."/>
            <person name="Teixeira L.C."/>
            <person name="Leao P."/>
            <person name="Lyra S."/>
            <person name="Almeida L.G."/>
            <person name="Bazylinski D.A."/>
            <person name="Vasconcellos A.T."/>
            <person name="Abreu F."/>
            <person name="Lins U."/>
        </authorList>
    </citation>
    <scope>NUCLEOTIDE SEQUENCE [LARGE SCALE GENOMIC DNA]</scope>
    <source>
        <strain evidence="7 8">IT-1</strain>
    </source>
</reference>